<dbReference type="NCBIfam" id="TIGR00608">
    <property type="entry name" value="radc"/>
    <property type="match status" value="1"/>
</dbReference>
<dbReference type="Gene3D" id="3.40.140.10">
    <property type="entry name" value="Cytidine Deaminase, domain 2"/>
    <property type="match status" value="1"/>
</dbReference>
<dbReference type="InterPro" id="IPR046778">
    <property type="entry name" value="UPF0758_N"/>
</dbReference>
<feature type="domain" description="MPN" evidence="9">
    <location>
        <begin position="111"/>
        <end position="233"/>
    </location>
</feature>
<dbReference type="Pfam" id="PF04002">
    <property type="entry name" value="RadC"/>
    <property type="match status" value="1"/>
</dbReference>
<keyword evidence="5" id="KW-0862">Zinc</keyword>
<comment type="similarity">
    <text evidence="1 7">Belongs to the UPF0758 family.</text>
</comment>
<dbReference type="InterPro" id="IPR025657">
    <property type="entry name" value="RadC_JAB"/>
</dbReference>
<keyword evidence="6" id="KW-0482">Metalloprotease</keyword>
<keyword evidence="2" id="KW-0645">Protease</keyword>
<evidence type="ECO:0000256" key="1">
    <source>
        <dbReference type="ARBA" id="ARBA00010243"/>
    </source>
</evidence>
<feature type="compositionally biased region" description="Polar residues" evidence="8">
    <location>
        <begin position="1"/>
        <end position="10"/>
    </location>
</feature>
<dbReference type="SUPFAM" id="SSF102712">
    <property type="entry name" value="JAB1/MPN domain"/>
    <property type="match status" value="1"/>
</dbReference>
<evidence type="ECO:0000256" key="8">
    <source>
        <dbReference type="SAM" id="MobiDB-lite"/>
    </source>
</evidence>
<dbReference type="GO" id="GO:0008237">
    <property type="term" value="F:metallopeptidase activity"/>
    <property type="evidence" value="ECO:0007669"/>
    <property type="project" value="UniProtKB-KW"/>
</dbReference>
<keyword evidence="4" id="KW-0378">Hydrolase</keyword>
<dbReference type="GO" id="GO:0006508">
    <property type="term" value="P:proteolysis"/>
    <property type="evidence" value="ECO:0007669"/>
    <property type="project" value="UniProtKB-KW"/>
</dbReference>
<evidence type="ECO:0000256" key="7">
    <source>
        <dbReference type="RuleBase" id="RU003797"/>
    </source>
</evidence>
<dbReference type="InterPro" id="IPR001405">
    <property type="entry name" value="UPF0758"/>
</dbReference>
<dbReference type="PANTHER" id="PTHR30471:SF3">
    <property type="entry name" value="UPF0758 PROTEIN YEES-RELATED"/>
    <property type="match status" value="1"/>
</dbReference>
<dbReference type="RefSeq" id="WP_283408628.1">
    <property type="nucleotide sequence ID" value="NZ_FXUF01000003.1"/>
</dbReference>
<dbReference type="NCBIfam" id="NF000642">
    <property type="entry name" value="PRK00024.1"/>
    <property type="match status" value="1"/>
</dbReference>
<organism evidence="10 11">
    <name type="scientific">Anoxynatronum buryatiense</name>
    <dbReference type="NCBI Taxonomy" id="489973"/>
    <lineage>
        <taxon>Bacteria</taxon>
        <taxon>Bacillati</taxon>
        <taxon>Bacillota</taxon>
        <taxon>Clostridia</taxon>
        <taxon>Eubacteriales</taxon>
        <taxon>Clostridiaceae</taxon>
        <taxon>Anoxynatronum</taxon>
    </lineage>
</organism>
<proteinExistence type="inferred from homology"/>
<dbReference type="PROSITE" id="PS50249">
    <property type="entry name" value="MPN"/>
    <property type="match status" value="1"/>
</dbReference>
<dbReference type="InterPro" id="IPR037518">
    <property type="entry name" value="MPN"/>
</dbReference>
<dbReference type="AlphaFoldDB" id="A0AA45WUZ4"/>
<dbReference type="PANTHER" id="PTHR30471">
    <property type="entry name" value="DNA REPAIR PROTEIN RADC"/>
    <property type="match status" value="1"/>
</dbReference>
<protein>
    <submittedName>
        <fullName evidence="10">DNA replication and repair protein RadC</fullName>
    </submittedName>
</protein>
<evidence type="ECO:0000256" key="3">
    <source>
        <dbReference type="ARBA" id="ARBA00022723"/>
    </source>
</evidence>
<comment type="caution">
    <text evidence="10">The sequence shown here is derived from an EMBL/GenBank/DDBJ whole genome shotgun (WGS) entry which is preliminary data.</text>
</comment>
<feature type="region of interest" description="Disordered" evidence="8">
    <location>
        <begin position="1"/>
        <end position="26"/>
    </location>
</feature>
<dbReference type="Pfam" id="PF20582">
    <property type="entry name" value="UPF0758_N"/>
    <property type="match status" value="1"/>
</dbReference>
<dbReference type="Proteomes" id="UP001158066">
    <property type="component" value="Unassembled WGS sequence"/>
</dbReference>
<dbReference type="GO" id="GO:0046872">
    <property type="term" value="F:metal ion binding"/>
    <property type="evidence" value="ECO:0007669"/>
    <property type="project" value="UniProtKB-KW"/>
</dbReference>
<dbReference type="InterPro" id="IPR020891">
    <property type="entry name" value="UPF0758_CS"/>
</dbReference>
<feature type="compositionally biased region" description="Basic and acidic residues" evidence="8">
    <location>
        <begin position="14"/>
        <end position="23"/>
    </location>
</feature>
<evidence type="ECO:0000256" key="6">
    <source>
        <dbReference type="ARBA" id="ARBA00023049"/>
    </source>
</evidence>
<gene>
    <name evidence="10" type="ORF">SAMN06296020_103376</name>
</gene>
<dbReference type="EMBL" id="FXUF01000003">
    <property type="protein sequence ID" value="SMP49734.1"/>
    <property type="molecule type" value="Genomic_DNA"/>
</dbReference>
<evidence type="ECO:0000256" key="4">
    <source>
        <dbReference type="ARBA" id="ARBA00022801"/>
    </source>
</evidence>
<keyword evidence="11" id="KW-1185">Reference proteome</keyword>
<sequence>MTLDSYQTTIKKMPASERPRERMQSAGAHVLSNPELLGIILSSGTQDVSAVELGRRILCHHPNEGIVFLRNTTISELCEIKGIGTAKACQIMAAVELGKRISLREQNQRYKIKNPEDISRLLMDDLRFLQKEKFCILLLNTKHEVLKIEEISVGSLNASIVHPREVFLPAIKNSCAAIALVHNHPSGDPSPSKEDIQITKRLIEAGKLLGISVIDHVIIGDNVSVSLRELDACSFQ</sequence>
<accession>A0AA45WUZ4</accession>
<keyword evidence="3" id="KW-0479">Metal-binding</keyword>
<name>A0AA45WUZ4_9CLOT</name>
<reference evidence="10" key="1">
    <citation type="submission" date="2017-05" db="EMBL/GenBank/DDBJ databases">
        <authorList>
            <person name="Varghese N."/>
            <person name="Submissions S."/>
        </authorList>
    </citation>
    <scope>NUCLEOTIDE SEQUENCE</scope>
    <source>
        <strain evidence="10">Su22</strain>
    </source>
</reference>
<dbReference type="CDD" id="cd08071">
    <property type="entry name" value="MPN_DUF2466"/>
    <property type="match status" value="1"/>
</dbReference>
<dbReference type="PROSITE" id="PS01302">
    <property type="entry name" value="UPF0758"/>
    <property type="match status" value="1"/>
</dbReference>
<evidence type="ECO:0000259" key="9">
    <source>
        <dbReference type="PROSITE" id="PS50249"/>
    </source>
</evidence>
<evidence type="ECO:0000256" key="2">
    <source>
        <dbReference type="ARBA" id="ARBA00022670"/>
    </source>
</evidence>
<evidence type="ECO:0000313" key="11">
    <source>
        <dbReference type="Proteomes" id="UP001158066"/>
    </source>
</evidence>
<evidence type="ECO:0000313" key="10">
    <source>
        <dbReference type="EMBL" id="SMP49734.1"/>
    </source>
</evidence>
<evidence type="ECO:0000256" key="5">
    <source>
        <dbReference type="ARBA" id="ARBA00022833"/>
    </source>
</evidence>